<evidence type="ECO:0000313" key="5">
    <source>
        <dbReference type="Proteomes" id="UP001500622"/>
    </source>
</evidence>
<dbReference type="RefSeq" id="WP_345215189.1">
    <property type="nucleotide sequence ID" value="NZ_BAABGN010000002.1"/>
</dbReference>
<keyword evidence="5" id="KW-1185">Reference proteome</keyword>
<evidence type="ECO:0000313" key="4">
    <source>
        <dbReference type="EMBL" id="GAA4418446.1"/>
    </source>
</evidence>
<dbReference type="SUPFAM" id="SSF46785">
    <property type="entry name" value="Winged helix' DNA-binding domain"/>
    <property type="match status" value="1"/>
</dbReference>
<organism evidence="4 5">
    <name type="scientific">Georgenia halophila</name>
    <dbReference type="NCBI Taxonomy" id="620889"/>
    <lineage>
        <taxon>Bacteria</taxon>
        <taxon>Bacillati</taxon>
        <taxon>Actinomycetota</taxon>
        <taxon>Actinomycetes</taxon>
        <taxon>Micrococcales</taxon>
        <taxon>Bogoriellaceae</taxon>
        <taxon>Georgenia</taxon>
    </lineage>
</organism>
<dbReference type="Gene3D" id="3.40.50.1360">
    <property type="match status" value="1"/>
</dbReference>
<dbReference type="PROSITE" id="PS51000">
    <property type="entry name" value="HTH_DEOR_2"/>
    <property type="match status" value="1"/>
</dbReference>
<keyword evidence="2" id="KW-0804">Transcription</keyword>
<dbReference type="InterPro" id="IPR050313">
    <property type="entry name" value="Carb_Metab_HTH_regulators"/>
</dbReference>
<dbReference type="SUPFAM" id="SSF100950">
    <property type="entry name" value="NagB/RpiA/CoA transferase-like"/>
    <property type="match status" value="1"/>
</dbReference>
<dbReference type="InterPro" id="IPR037171">
    <property type="entry name" value="NagB/RpiA_transferase-like"/>
</dbReference>
<evidence type="ECO:0000256" key="1">
    <source>
        <dbReference type="ARBA" id="ARBA00023015"/>
    </source>
</evidence>
<name>A0ABP8KY20_9MICO</name>
<reference evidence="5" key="1">
    <citation type="journal article" date="2019" name="Int. J. Syst. Evol. Microbiol.">
        <title>The Global Catalogue of Microorganisms (GCM) 10K type strain sequencing project: providing services to taxonomists for standard genome sequencing and annotation.</title>
        <authorList>
            <consortium name="The Broad Institute Genomics Platform"/>
            <consortium name="The Broad Institute Genome Sequencing Center for Infectious Disease"/>
            <person name="Wu L."/>
            <person name="Ma J."/>
        </authorList>
    </citation>
    <scope>NUCLEOTIDE SEQUENCE [LARGE SCALE GENOMIC DNA]</scope>
    <source>
        <strain evidence="5">JCM 17810</strain>
    </source>
</reference>
<feature type="domain" description="HTH deoR-type" evidence="3">
    <location>
        <begin position="18"/>
        <end position="73"/>
    </location>
</feature>
<comment type="caution">
    <text evidence="4">The sequence shown here is derived from an EMBL/GenBank/DDBJ whole genome shotgun (WGS) entry which is preliminary data.</text>
</comment>
<dbReference type="SMART" id="SM00420">
    <property type="entry name" value="HTH_DEOR"/>
    <property type="match status" value="1"/>
</dbReference>
<protein>
    <recommendedName>
        <fullName evidence="3">HTH deoR-type domain-containing protein</fullName>
    </recommendedName>
</protein>
<dbReference type="InterPro" id="IPR014036">
    <property type="entry name" value="DeoR-like_C"/>
</dbReference>
<dbReference type="PANTHER" id="PTHR30363">
    <property type="entry name" value="HTH-TYPE TRANSCRIPTIONAL REGULATOR SRLR-RELATED"/>
    <property type="match status" value="1"/>
</dbReference>
<dbReference type="PANTHER" id="PTHR30363:SF44">
    <property type="entry name" value="AGA OPERON TRANSCRIPTIONAL REPRESSOR-RELATED"/>
    <property type="match status" value="1"/>
</dbReference>
<sequence length="272" mass="28116">MPGSGSDRRRPARTRLGTVSRRQLALDMVRAREFVSVSDLAAGLGVSIVTARADVMHLAGAGLVRRVRGGAIITRQENREPPFEVRLGTYAQEKAAVGTAAAGLVEPGSAVVLDGGTTCLAVAKALVASPQLEGVTVYTPALSTAMALEAAASRITVVVTGGTVYPKAHTLGGPYSELILERVIGSVAFIGCNGVSDVDGISAATPIDAELKRRLLASAKYRVAVTDASKFVEHGTVRVCQVGEVDLILTSGALESELVDDVTRAGGAVRQV</sequence>
<dbReference type="InterPro" id="IPR001034">
    <property type="entry name" value="DeoR_HTH"/>
</dbReference>
<proteinExistence type="predicted"/>
<dbReference type="SMART" id="SM01134">
    <property type="entry name" value="DeoRC"/>
    <property type="match status" value="1"/>
</dbReference>
<dbReference type="EMBL" id="BAABGN010000002">
    <property type="protein sequence ID" value="GAA4418446.1"/>
    <property type="molecule type" value="Genomic_DNA"/>
</dbReference>
<dbReference type="Pfam" id="PF08220">
    <property type="entry name" value="HTH_DeoR"/>
    <property type="match status" value="1"/>
</dbReference>
<evidence type="ECO:0000256" key="2">
    <source>
        <dbReference type="ARBA" id="ARBA00023163"/>
    </source>
</evidence>
<accession>A0ABP8KY20</accession>
<dbReference type="Proteomes" id="UP001500622">
    <property type="component" value="Unassembled WGS sequence"/>
</dbReference>
<evidence type="ECO:0000259" key="3">
    <source>
        <dbReference type="PROSITE" id="PS51000"/>
    </source>
</evidence>
<gene>
    <name evidence="4" type="ORF">GCM10023169_08030</name>
</gene>
<dbReference type="InterPro" id="IPR036390">
    <property type="entry name" value="WH_DNA-bd_sf"/>
</dbReference>
<keyword evidence="1" id="KW-0805">Transcription regulation</keyword>
<dbReference type="Pfam" id="PF00455">
    <property type="entry name" value="DeoRC"/>
    <property type="match status" value="1"/>
</dbReference>